<evidence type="ECO:0000256" key="5">
    <source>
        <dbReference type="ARBA" id="ARBA00022771"/>
    </source>
</evidence>
<dbReference type="InterPro" id="IPR017455">
    <property type="entry name" value="Znf_FYVE-rel"/>
</dbReference>
<proteinExistence type="predicted"/>
<evidence type="ECO:0000256" key="4">
    <source>
        <dbReference type="ARBA" id="ARBA00022723"/>
    </source>
</evidence>
<dbReference type="GO" id="GO:0008270">
    <property type="term" value="F:zinc ion binding"/>
    <property type="evidence" value="ECO:0007669"/>
    <property type="project" value="UniProtKB-KW"/>
</dbReference>
<dbReference type="InterPro" id="IPR051092">
    <property type="entry name" value="FYVE_RhoGEF_PH"/>
</dbReference>
<dbReference type="PANTHER" id="PTHR12673">
    <property type="entry name" value="FACIOGENITAL DYSPLASIA PROTEIN"/>
    <property type="match status" value="1"/>
</dbReference>
<dbReference type="AlphaFoldDB" id="A0A2G5T3R9"/>
<dbReference type="PROSITE" id="PS50178">
    <property type="entry name" value="ZF_FYVE"/>
    <property type="match status" value="1"/>
</dbReference>
<feature type="compositionally biased region" description="Basic and acidic residues" evidence="9">
    <location>
        <begin position="99"/>
        <end position="111"/>
    </location>
</feature>
<dbReference type="GO" id="GO:0005737">
    <property type="term" value="C:cytoplasm"/>
    <property type="evidence" value="ECO:0007669"/>
    <property type="project" value="UniProtKB-SubCell"/>
</dbReference>
<evidence type="ECO:0000256" key="6">
    <source>
        <dbReference type="ARBA" id="ARBA00022833"/>
    </source>
</evidence>
<evidence type="ECO:0000259" key="10">
    <source>
        <dbReference type="PROSITE" id="PS50003"/>
    </source>
</evidence>
<dbReference type="Gene3D" id="3.30.40.10">
    <property type="entry name" value="Zinc/RING finger domain, C3HC4 (zinc finger)"/>
    <property type="match status" value="1"/>
</dbReference>
<keyword evidence="5 7" id="KW-0863">Zinc-finger</keyword>
<dbReference type="PANTHER" id="PTHR12673:SF267">
    <property type="entry name" value="PROTEIN CBG10230"/>
    <property type="match status" value="1"/>
</dbReference>
<evidence type="ECO:0000256" key="9">
    <source>
        <dbReference type="SAM" id="MobiDB-lite"/>
    </source>
</evidence>
<keyword evidence="4" id="KW-0479">Metal-binding</keyword>
<organism evidence="12 13">
    <name type="scientific">Caenorhabditis nigoni</name>
    <dbReference type="NCBI Taxonomy" id="1611254"/>
    <lineage>
        <taxon>Eukaryota</taxon>
        <taxon>Metazoa</taxon>
        <taxon>Ecdysozoa</taxon>
        <taxon>Nematoda</taxon>
        <taxon>Chromadorea</taxon>
        <taxon>Rhabditida</taxon>
        <taxon>Rhabditina</taxon>
        <taxon>Rhabditomorpha</taxon>
        <taxon>Rhabditoidea</taxon>
        <taxon>Rhabditidae</taxon>
        <taxon>Peloderinae</taxon>
        <taxon>Caenorhabditis</taxon>
    </lineage>
</organism>
<keyword evidence="8" id="KW-0175">Coiled coil</keyword>
<dbReference type="SUPFAM" id="SSF57903">
    <property type="entry name" value="FYVE/PHD zinc finger"/>
    <property type="match status" value="1"/>
</dbReference>
<dbReference type="InterPro" id="IPR011011">
    <property type="entry name" value="Znf_FYVE_PHD"/>
</dbReference>
<keyword evidence="13" id="KW-1185">Reference proteome</keyword>
<feature type="region of interest" description="Disordered" evidence="9">
    <location>
        <begin position="1"/>
        <end position="143"/>
    </location>
</feature>
<dbReference type="PROSITE" id="PS50003">
    <property type="entry name" value="PH_DOMAIN"/>
    <property type="match status" value="1"/>
</dbReference>
<dbReference type="Pfam" id="PF22286">
    <property type="entry name" value="RHG20_PH"/>
    <property type="match status" value="1"/>
</dbReference>
<dbReference type="SUPFAM" id="SSF50729">
    <property type="entry name" value="PH domain-like"/>
    <property type="match status" value="1"/>
</dbReference>
<dbReference type="EMBL" id="PDUG01000006">
    <property type="protein sequence ID" value="PIC21716.1"/>
    <property type="molecule type" value="Genomic_DNA"/>
</dbReference>
<reference evidence="13" key="1">
    <citation type="submission" date="2017-10" db="EMBL/GenBank/DDBJ databases">
        <title>Rapid genome shrinkage in a self-fertile nematode reveals novel sperm competition proteins.</title>
        <authorList>
            <person name="Yin D."/>
            <person name="Schwarz E.M."/>
            <person name="Thomas C.G."/>
            <person name="Felde R.L."/>
            <person name="Korf I.F."/>
            <person name="Cutter A.D."/>
            <person name="Schartner C.M."/>
            <person name="Ralston E.J."/>
            <person name="Meyer B.J."/>
            <person name="Haag E.S."/>
        </authorList>
    </citation>
    <scope>NUCLEOTIDE SEQUENCE [LARGE SCALE GENOMIC DNA]</scope>
    <source>
        <strain evidence="13">JU1422</strain>
    </source>
</reference>
<feature type="compositionally biased region" description="Low complexity" evidence="9">
    <location>
        <begin position="18"/>
        <end position="34"/>
    </location>
</feature>
<protein>
    <recommendedName>
        <fullName evidence="14">PH domain-containing protein</fullName>
    </recommendedName>
</protein>
<dbReference type="InterPro" id="IPR000306">
    <property type="entry name" value="Znf_FYVE"/>
</dbReference>
<dbReference type="SMART" id="SM00233">
    <property type="entry name" value="PH"/>
    <property type="match status" value="2"/>
</dbReference>
<dbReference type="STRING" id="1611254.A0A2G5T3R9"/>
<keyword evidence="3" id="KW-0344">Guanine-nucleotide releasing factor</keyword>
<evidence type="ECO:0000256" key="8">
    <source>
        <dbReference type="SAM" id="Coils"/>
    </source>
</evidence>
<dbReference type="InterPro" id="IPR001849">
    <property type="entry name" value="PH_domain"/>
</dbReference>
<accession>A0A2G5T3R9</accession>
<name>A0A2G5T3R9_9PELO</name>
<dbReference type="InterPro" id="IPR011993">
    <property type="entry name" value="PH-like_dom_sf"/>
</dbReference>
<dbReference type="GO" id="GO:0005085">
    <property type="term" value="F:guanyl-nucleotide exchange factor activity"/>
    <property type="evidence" value="ECO:0007669"/>
    <property type="project" value="UniProtKB-KW"/>
</dbReference>
<feature type="compositionally biased region" description="Basic and acidic residues" evidence="9">
    <location>
        <begin position="72"/>
        <end position="88"/>
    </location>
</feature>
<evidence type="ECO:0000256" key="7">
    <source>
        <dbReference type="PROSITE-ProRule" id="PRU00091"/>
    </source>
</evidence>
<evidence type="ECO:0000256" key="3">
    <source>
        <dbReference type="ARBA" id="ARBA00022658"/>
    </source>
</evidence>
<evidence type="ECO:0000259" key="11">
    <source>
        <dbReference type="PROSITE" id="PS50178"/>
    </source>
</evidence>
<feature type="coiled-coil region" evidence="8">
    <location>
        <begin position="250"/>
        <end position="277"/>
    </location>
</feature>
<evidence type="ECO:0000313" key="12">
    <source>
        <dbReference type="EMBL" id="PIC21716.1"/>
    </source>
</evidence>
<dbReference type="Proteomes" id="UP000230233">
    <property type="component" value="Chromosome X"/>
</dbReference>
<dbReference type="SMART" id="SM00064">
    <property type="entry name" value="FYVE"/>
    <property type="match status" value="1"/>
</dbReference>
<dbReference type="InterPro" id="IPR013083">
    <property type="entry name" value="Znf_RING/FYVE/PHD"/>
</dbReference>
<evidence type="ECO:0000256" key="1">
    <source>
        <dbReference type="ARBA" id="ARBA00004496"/>
    </source>
</evidence>
<keyword evidence="6" id="KW-0862">Zinc</keyword>
<dbReference type="Pfam" id="PF01363">
    <property type="entry name" value="FYVE"/>
    <property type="match status" value="1"/>
</dbReference>
<dbReference type="InterPro" id="IPR047887">
    <property type="entry name" value="ARHGAP20_PH"/>
</dbReference>
<gene>
    <name evidence="12" type="primary">Cnig_chr_X.g26454</name>
    <name evidence="12" type="ORF">B9Z55_026454</name>
</gene>
<comment type="caution">
    <text evidence="12">The sequence shown here is derived from an EMBL/GenBank/DDBJ whole genome shotgun (WGS) entry which is preliminary data.</text>
</comment>
<comment type="subcellular location">
    <subcellularLocation>
        <location evidence="1">Cytoplasm</location>
    </subcellularLocation>
</comment>
<sequence>MWGRRPIDVEDSFDYSSDEQSSSPSAARPSNSQATRKVRDMIARWNAQELDRITARNSKLGKTPSSSTVLLSEDKAKEDKEESNEKLGKTASSIPQIPSEDKVKEDKDERTPPPPARSACEPSTSSAKPRQTDRQSISSTSPEFPKSLDKLFEKLRSYYRFLGIAIEVTPNTFSTRFNTIPKFQNLPKFLEEELPKKARKNLKIEELVEALEGVRKVFEMFESHKTKEVSQLVIRVGSFVKTCLHAISIAEHLARDVEESKDKNDQLKEAFRKFERQYFMTPNGDPSNILSKLYSMRHDLEGCGPTLGKVVETTNEEKEKKTLAQEVVRKLENVGRPYADSQKDLQMKMKAILHEKFQGKLDVYKNARYVIKDGPVRKQSRNKTQGRHLVLFSDLFCVCRLQSPWYFWKKQNFNVKKTKILDINEIQINPDTPEDGKFLEISSPLKSFSFHFESKEEKTAWVKAIQEAQEHASERIGRKNLKQAMELKMLKPIRVPKADVTECMIEECGSSFTMLSKRKSCKNCGIAICSRCVGHAPLANTEYNQGNVCPDCYDKLVEEYDAGTLFPDNIADVSKGKLRVKIGKEWKNPSSLFTKPQNFGLKKKNFEERETDKIAADYVYIKDANGKEKRRFVYIRKSDHTLRVFRSKYDSALIGEEECLSPLVMEGFKVDLKTDGWHFQLKRKYKMRNIEIRIEDPDIDRDWEMSLGPIFERKWF</sequence>
<feature type="compositionally biased region" description="Polar residues" evidence="9">
    <location>
        <begin position="121"/>
        <end position="142"/>
    </location>
</feature>
<evidence type="ECO:0000256" key="2">
    <source>
        <dbReference type="ARBA" id="ARBA00022490"/>
    </source>
</evidence>
<feature type="domain" description="FYVE-type" evidence="11">
    <location>
        <begin position="508"/>
        <end position="557"/>
    </location>
</feature>
<evidence type="ECO:0008006" key="14">
    <source>
        <dbReference type="Google" id="ProtNLM"/>
    </source>
</evidence>
<dbReference type="Gene3D" id="2.30.29.30">
    <property type="entry name" value="Pleckstrin-homology domain (PH domain)/Phosphotyrosine-binding domain (PTB)"/>
    <property type="match status" value="1"/>
</dbReference>
<feature type="domain" description="PH" evidence="10">
    <location>
        <begin position="369"/>
        <end position="470"/>
    </location>
</feature>
<dbReference type="OrthoDB" id="660555at2759"/>
<keyword evidence="2" id="KW-0963">Cytoplasm</keyword>
<dbReference type="CDD" id="cd15723">
    <property type="entry name" value="FYVE_protrudin"/>
    <property type="match status" value="1"/>
</dbReference>
<evidence type="ECO:0000313" key="13">
    <source>
        <dbReference type="Proteomes" id="UP000230233"/>
    </source>
</evidence>